<dbReference type="EMBL" id="CAJVQB010115511">
    <property type="protein sequence ID" value="CAG8852719.1"/>
    <property type="molecule type" value="Genomic_DNA"/>
</dbReference>
<sequence length="48" mass="5078">KVCQGSLSKGAPKFQSKGVLSKSAPEFQSQGALEVQSKGAPELQRCTR</sequence>
<comment type="caution">
    <text evidence="2">The sequence shown here is derived from an EMBL/GenBank/DDBJ whole genome shotgun (WGS) entry which is preliminary data.</text>
</comment>
<evidence type="ECO:0000313" key="3">
    <source>
        <dbReference type="Proteomes" id="UP000789901"/>
    </source>
</evidence>
<proteinExistence type="predicted"/>
<organism evidence="2 3">
    <name type="scientific">Gigaspora margarita</name>
    <dbReference type="NCBI Taxonomy" id="4874"/>
    <lineage>
        <taxon>Eukaryota</taxon>
        <taxon>Fungi</taxon>
        <taxon>Fungi incertae sedis</taxon>
        <taxon>Mucoromycota</taxon>
        <taxon>Glomeromycotina</taxon>
        <taxon>Glomeromycetes</taxon>
        <taxon>Diversisporales</taxon>
        <taxon>Gigasporaceae</taxon>
        <taxon>Gigaspora</taxon>
    </lineage>
</organism>
<feature type="non-terminal residue" evidence="2">
    <location>
        <position position="48"/>
    </location>
</feature>
<gene>
    <name evidence="2" type="ORF">GMARGA_LOCUS41540</name>
</gene>
<feature type="region of interest" description="Disordered" evidence="1">
    <location>
        <begin position="1"/>
        <end position="20"/>
    </location>
</feature>
<reference evidence="2 3" key="1">
    <citation type="submission" date="2021-06" db="EMBL/GenBank/DDBJ databases">
        <authorList>
            <person name="Kallberg Y."/>
            <person name="Tangrot J."/>
            <person name="Rosling A."/>
        </authorList>
    </citation>
    <scope>NUCLEOTIDE SEQUENCE [LARGE SCALE GENOMIC DNA]</scope>
    <source>
        <strain evidence="2 3">120-4 pot B 10/14</strain>
    </source>
</reference>
<accession>A0ABN7XFE5</accession>
<evidence type="ECO:0000256" key="1">
    <source>
        <dbReference type="SAM" id="MobiDB-lite"/>
    </source>
</evidence>
<feature type="non-terminal residue" evidence="2">
    <location>
        <position position="1"/>
    </location>
</feature>
<name>A0ABN7XFE5_GIGMA</name>
<dbReference type="Proteomes" id="UP000789901">
    <property type="component" value="Unassembled WGS sequence"/>
</dbReference>
<evidence type="ECO:0000313" key="2">
    <source>
        <dbReference type="EMBL" id="CAG8852719.1"/>
    </source>
</evidence>
<keyword evidence="3" id="KW-1185">Reference proteome</keyword>
<protein>
    <submittedName>
        <fullName evidence="2">34537_t:CDS:1</fullName>
    </submittedName>
</protein>